<dbReference type="Pfam" id="PF22600">
    <property type="entry name" value="MTPAP-like_central"/>
    <property type="match status" value="1"/>
</dbReference>
<dbReference type="SUPFAM" id="SSF81301">
    <property type="entry name" value="Nucleotidyltransferase"/>
    <property type="match status" value="1"/>
</dbReference>
<dbReference type="GO" id="GO:0031123">
    <property type="term" value="P:RNA 3'-end processing"/>
    <property type="evidence" value="ECO:0007669"/>
    <property type="project" value="TreeGrafter"/>
</dbReference>
<name>A0A9P5RSM3_9FUNG</name>
<gene>
    <name evidence="3" type="ORF">BG015_001111</name>
</gene>
<feature type="region of interest" description="Disordered" evidence="1">
    <location>
        <begin position="192"/>
        <end position="238"/>
    </location>
</feature>
<keyword evidence="4" id="KW-1185">Reference proteome</keyword>
<feature type="domain" description="Poly(A) RNA polymerase mitochondrial-like central palm" evidence="2">
    <location>
        <begin position="295"/>
        <end position="422"/>
    </location>
</feature>
<dbReference type="Gene3D" id="1.10.1410.10">
    <property type="match status" value="1"/>
</dbReference>
<dbReference type="OrthoDB" id="2274644at2759"/>
<dbReference type="CDD" id="cd05402">
    <property type="entry name" value="NT_PAP_TUTase"/>
    <property type="match status" value="1"/>
</dbReference>
<sequence length="612" mass="72263">MSFKRAEFIGYVWDVILFELAGRLGPNESYDVDMDDLAGCFEHIRQMYEDDNNDEELLEIPSDRYIVKYGMNQAQGIKDYILSLNRGSYAFFPYDVEVFDCNDYDDDDSYDDSSSDDDSYGYNGYYNEPSEATNYGDDYIILYGFYGHQIQEFLEWYAYSVPRDYHDEIAALIQGLRDDYWCNRGSGGTWETLPNGMRGATKLSANHNDNKRDRAARRQRDIEDAERRRREREEEEARREAERWEQERKWREEQERLAREQREREAREQREREAREQREREAREQAIWERNNRISKYMDSLQQSLMSSRDRDDDIESQRQALQDELQRHYGDRNLEVHLFGSFASGLSSKTSDADFTLYYFDWDVTELASALRRFGYQDVSAITNARVPIVSFYDPEHDVSCDINIDEPMGVINSKLIGTYRKIDDRFLTLWFAVRQIAKKHNILSGSTGYLSSYALTMMLIVFLQDVTSPAILPRLQQQDSHRMTHRDVDGWDCSFDRNWSNYRTYGSDNPKSVGQLLIDFCYHYGYTFGYASQEVNPCLGRIKNRSYNPPARSRRDRRPRDWPICVLDPFIIDRNVAGNCHRNAVDDIRQCFGNVYDALKISDINRAFRR</sequence>
<proteinExistence type="predicted"/>
<dbReference type="PANTHER" id="PTHR12271:SF40">
    <property type="entry name" value="POLY(A) RNA POLYMERASE GLD2"/>
    <property type="match status" value="1"/>
</dbReference>
<dbReference type="GO" id="GO:1990817">
    <property type="term" value="F:poly(A) RNA polymerase activity"/>
    <property type="evidence" value="ECO:0007669"/>
    <property type="project" value="UniProtKB-EC"/>
</dbReference>
<reference evidence="3" key="1">
    <citation type="journal article" date="2020" name="Fungal Divers.">
        <title>Resolving the Mortierellaceae phylogeny through synthesis of multi-gene phylogenetics and phylogenomics.</title>
        <authorList>
            <person name="Vandepol N."/>
            <person name="Liber J."/>
            <person name="Desiro A."/>
            <person name="Na H."/>
            <person name="Kennedy M."/>
            <person name="Barry K."/>
            <person name="Grigoriev I.V."/>
            <person name="Miller A.N."/>
            <person name="O'Donnell K."/>
            <person name="Stajich J.E."/>
            <person name="Bonito G."/>
        </authorList>
    </citation>
    <scope>NUCLEOTIDE SEQUENCE</scope>
    <source>
        <strain evidence="3">NRRL 6426</strain>
    </source>
</reference>
<dbReference type="InterPro" id="IPR054708">
    <property type="entry name" value="MTPAP-like_central"/>
</dbReference>
<dbReference type="AlphaFoldDB" id="A0A9P5RSM3"/>
<dbReference type="PANTHER" id="PTHR12271">
    <property type="entry name" value="POLY A POLYMERASE CID PAP -RELATED"/>
    <property type="match status" value="1"/>
</dbReference>
<evidence type="ECO:0000313" key="3">
    <source>
        <dbReference type="EMBL" id="KAF9141842.1"/>
    </source>
</evidence>
<dbReference type="Proteomes" id="UP000748756">
    <property type="component" value="Unassembled WGS sequence"/>
</dbReference>
<dbReference type="EMBL" id="JAAAUQ010001199">
    <property type="protein sequence ID" value="KAF9141842.1"/>
    <property type="molecule type" value="Genomic_DNA"/>
</dbReference>
<dbReference type="GO" id="GO:0010605">
    <property type="term" value="P:negative regulation of macromolecule metabolic process"/>
    <property type="evidence" value="ECO:0007669"/>
    <property type="project" value="UniProtKB-ARBA"/>
</dbReference>
<evidence type="ECO:0000256" key="1">
    <source>
        <dbReference type="SAM" id="MobiDB-lite"/>
    </source>
</evidence>
<dbReference type="Gene3D" id="3.30.460.10">
    <property type="entry name" value="Beta Polymerase, domain 2"/>
    <property type="match status" value="1"/>
</dbReference>
<evidence type="ECO:0000313" key="4">
    <source>
        <dbReference type="Proteomes" id="UP000748756"/>
    </source>
</evidence>
<comment type="caution">
    <text evidence="3">The sequence shown here is derived from an EMBL/GenBank/DDBJ whole genome shotgun (WGS) entry which is preliminary data.</text>
</comment>
<feature type="compositionally biased region" description="Basic and acidic residues" evidence="1">
    <location>
        <begin position="208"/>
        <end position="238"/>
    </location>
</feature>
<dbReference type="GO" id="GO:0005737">
    <property type="term" value="C:cytoplasm"/>
    <property type="evidence" value="ECO:0007669"/>
    <property type="project" value="UniProtKB-SubCell"/>
</dbReference>
<accession>A0A9P5RSM3</accession>
<protein>
    <recommendedName>
        <fullName evidence="2">Poly(A) RNA polymerase mitochondrial-like central palm domain-containing protein</fullName>
    </recommendedName>
</protein>
<dbReference type="GO" id="GO:0046872">
    <property type="term" value="F:metal ion binding"/>
    <property type="evidence" value="ECO:0007669"/>
    <property type="project" value="UniProtKB-KW"/>
</dbReference>
<dbReference type="InterPro" id="IPR043519">
    <property type="entry name" value="NT_sf"/>
</dbReference>
<organism evidence="3 4">
    <name type="scientific">Linnemannia schmuckeri</name>
    <dbReference type="NCBI Taxonomy" id="64567"/>
    <lineage>
        <taxon>Eukaryota</taxon>
        <taxon>Fungi</taxon>
        <taxon>Fungi incertae sedis</taxon>
        <taxon>Mucoromycota</taxon>
        <taxon>Mortierellomycotina</taxon>
        <taxon>Mortierellomycetes</taxon>
        <taxon>Mortierellales</taxon>
        <taxon>Mortierellaceae</taxon>
        <taxon>Linnemannia</taxon>
    </lineage>
</organism>
<dbReference type="SUPFAM" id="SSF81631">
    <property type="entry name" value="PAP/OAS1 substrate-binding domain"/>
    <property type="match status" value="1"/>
</dbReference>
<evidence type="ECO:0000259" key="2">
    <source>
        <dbReference type="Pfam" id="PF22600"/>
    </source>
</evidence>